<name>A0A0F7ZGK3_9HYPO</name>
<dbReference type="SUPFAM" id="SSF54928">
    <property type="entry name" value="RNA-binding domain, RBD"/>
    <property type="match status" value="1"/>
</dbReference>
<dbReference type="PROSITE" id="PS50102">
    <property type="entry name" value="RRM"/>
    <property type="match status" value="2"/>
</dbReference>
<dbReference type="InterPro" id="IPR000504">
    <property type="entry name" value="RRM_dom"/>
</dbReference>
<organism evidence="5 6">
    <name type="scientific">Hirsutella minnesotensis 3608</name>
    <dbReference type="NCBI Taxonomy" id="1043627"/>
    <lineage>
        <taxon>Eukaryota</taxon>
        <taxon>Fungi</taxon>
        <taxon>Dikarya</taxon>
        <taxon>Ascomycota</taxon>
        <taxon>Pezizomycotina</taxon>
        <taxon>Sordariomycetes</taxon>
        <taxon>Hypocreomycetidae</taxon>
        <taxon>Hypocreales</taxon>
        <taxon>Ophiocordycipitaceae</taxon>
        <taxon>Hirsutella</taxon>
    </lineage>
</organism>
<dbReference type="AlphaFoldDB" id="A0A0F7ZGK3"/>
<dbReference type="Proteomes" id="UP000054481">
    <property type="component" value="Unassembled WGS sequence"/>
</dbReference>
<evidence type="ECO:0000256" key="3">
    <source>
        <dbReference type="SAM" id="MobiDB-lite"/>
    </source>
</evidence>
<evidence type="ECO:0000259" key="4">
    <source>
        <dbReference type="PROSITE" id="PS50102"/>
    </source>
</evidence>
<dbReference type="PANTHER" id="PTHR48027">
    <property type="entry name" value="HETEROGENEOUS NUCLEAR RIBONUCLEOPROTEIN 87F-RELATED"/>
    <property type="match status" value="1"/>
</dbReference>
<reference evidence="5 6" key="1">
    <citation type="journal article" date="2014" name="Genome Biol. Evol.">
        <title>Comparative genomics and transcriptomics analyses reveal divergent lifestyle features of nematode endoparasitic fungus Hirsutella minnesotensis.</title>
        <authorList>
            <person name="Lai Y."/>
            <person name="Liu K."/>
            <person name="Zhang X."/>
            <person name="Zhang X."/>
            <person name="Li K."/>
            <person name="Wang N."/>
            <person name="Shu C."/>
            <person name="Wu Y."/>
            <person name="Wang C."/>
            <person name="Bushley K.E."/>
            <person name="Xiang M."/>
            <person name="Liu X."/>
        </authorList>
    </citation>
    <scope>NUCLEOTIDE SEQUENCE [LARGE SCALE GENOMIC DNA]</scope>
    <source>
        <strain evidence="5 6">3608</strain>
    </source>
</reference>
<dbReference type="InterPro" id="IPR012677">
    <property type="entry name" value="Nucleotide-bd_a/b_plait_sf"/>
</dbReference>
<dbReference type="InterPro" id="IPR052462">
    <property type="entry name" value="SLIRP/GR-RBP-like"/>
</dbReference>
<feature type="region of interest" description="Disordered" evidence="3">
    <location>
        <begin position="246"/>
        <end position="297"/>
    </location>
</feature>
<feature type="domain" description="RRM" evidence="4">
    <location>
        <begin position="16"/>
        <end position="95"/>
    </location>
</feature>
<keyword evidence="1 2" id="KW-0694">RNA-binding</keyword>
<feature type="compositionally biased region" description="Basic and acidic residues" evidence="3">
    <location>
        <begin position="287"/>
        <end position="297"/>
    </location>
</feature>
<protein>
    <recommendedName>
        <fullName evidence="4">RRM domain-containing protein</fullName>
    </recommendedName>
</protein>
<evidence type="ECO:0000256" key="1">
    <source>
        <dbReference type="ARBA" id="ARBA00022884"/>
    </source>
</evidence>
<keyword evidence="6" id="KW-1185">Reference proteome</keyword>
<gene>
    <name evidence="5" type="ORF">HIM_09568</name>
</gene>
<feature type="compositionally biased region" description="Basic and acidic residues" evidence="3">
    <location>
        <begin position="97"/>
        <end position="108"/>
    </location>
</feature>
<evidence type="ECO:0000313" key="6">
    <source>
        <dbReference type="Proteomes" id="UP000054481"/>
    </source>
</evidence>
<evidence type="ECO:0000313" key="5">
    <source>
        <dbReference type="EMBL" id="KJZ71041.1"/>
    </source>
</evidence>
<dbReference type="SMART" id="SM00360">
    <property type="entry name" value="RRM"/>
    <property type="match status" value="2"/>
</dbReference>
<feature type="compositionally biased region" description="Basic and acidic residues" evidence="3">
    <location>
        <begin position="264"/>
        <end position="275"/>
    </location>
</feature>
<feature type="region of interest" description="Disordered" evidence="3">
    <location>
        <begin position="97"/>
        <end position="144"/>
    </location>
</feature>
<evidence type="ECO:0000256" key="2">
    <source>
        <dbReference type="PROSITE-ProRule" id="PRU00176"/>
    </source>
</evidence>
<dbReference type="GO" id="GO:0003723">
    <property type="term" value="F:RNA binding"/>
    <property type="evidence" value="ECO:0007669"/>
    <property type="project" value="UniProtKB-UniRule"/>
</dbReference>
<proteinExistence type="predicted"/>
<dbReference type="OrthoDB" id="272703at2759"/>
<accession>A0A0F7ZGK3</accession>
<dbReference type="Pfam" id="PF00076">
    <property type="entry name" value="RRM_1"/>
    <property type="match status" value="2"/>
</dbReference>
<sequence length="297" mass="32645">MEADAQSQPDALSAGRRIYLGNLLYEVKPSDIEEVLADKGFGNFEHIHISIDPVSGRNPGYCFVDFADRETAERALSSLSATIAGRLLKVGPCEPKKQRARDFGRSDTRPGFQRWGDWSAKSVDEGQATGRPNYRGAPLQQGPQGALKHFDDVQGDFEGRRLFVGGLGKMTNQAQNMEEMTAIFQGFHPTAIGKRVTNEAKRSMPGNHNFCFVDFETRLEAAEAMKALDGRVIDGGRLRVRMARQLPEYANTRPTGSPGFHQGRRADADGGDSGRLETASPGARAMASRDWRRKGDS</sequence>
<dbReference type="InterPro" id="IPR035979">
    <property type="entry name" value="RBD_domain_sf"/>
</dbReference>
<dbReference type="Gene3D" id="3.30.70.330">
    <property type="match status" value="2"/>
</dbReference>
<dbReference type="CDD" id="cd00590">
    <property type="entry name" value="RRM_SF"/>
    <property type="match status" value="1"/>
</dbReference>
<dbReference type="EMBL" id="KQ030591">
    <property type="protein sequence ID" value="KJZ71041.1"/>
    <property type="molecule type" value="Genomic_DNA"/>
</dbReference>
<feature type="domain" description="RRM" evidence="4">
    <location>
        <begin position="160"/>
        <end position="245"/>
    </location>
</feature>